<dbReference type="InterPro" id="IPR039614">
    <property type="entry name" value="PMI1-like"/>
</dbReference>
<dbReference type="AlphaFoldDB" id="A0ABD1QJ08"/>
<name>A0ABD1QJ08_9LAMI</name>
<dbReference type="InterPro" id="IPR048972">
    <property type="entry name" value="PMI1_PMIR1-2_C"/>
</dbReference>
<protein>
    <recommendedName>
        <fullName evidence="1">PMI1/PMIR1-2 C-terminal domain-containing protein</fullName>
    </recommendedName>
</protein>
<evidence type="ECO:0000313" key="2">
    <source>
        <dbReference type="EMBL" id="KAL2476207.1"/>
    </source>
</evidence>
<evidence type="ECO:0000313" key="3">
    <source>
        <dbReference type="Proteomes" id="UP001604336"/>
    </source>
</evidence>
<dbReference type="PANTHER" id="PTHR33414">
    <property type="entry name" value="PROTEIN PLASTID MOVEMENT IMPAIRED 1-RELATED 1"/>
    <property type="match status" value="1"/>
</dbReference>
<gene>
    <name evidence="2" type="ORF">Adt_36943</name>
</gene>
<evidence type="ECO:0000259" key="1">
    <source>
        <dbReference type="Pfam" id="PF21745"/>
    </source>
</evidence>
<dbReference type="PANTHER" id="PTHR33414:SF1">
    <property type="entry name" value="PROTEIN PLASTID MOVEMENT IMPAIRED 1-RELATED 1"/>
    <property type="match status" value="1"/>
</dbReference>
<organism evidence="2 3">
    <name type="scientific">Abeliophyllum distichum</name>
    <dbReference type="NCBI Taxonomy" id="126358"/>
    <lineage>
        <taxon>Eukaryota</taxon>
        <taxon>Viridiplantae</taxon>
        <taxon>Streptophyta</taxon>
        <taxon>Embryophyta</taxon>
        <taxon>Tracheophyta</taxon>
        <taxon>Spermatophyta</taxon>
        <taxon>Magnoliopsida</taxon>
        <taxon>eudicotyledons</taxon>
        <taxon>Gunneridae</taxon>
        <taxon>Pentapetalae</taxon>
        <taxon>asterids</taxon>
        <taxon>lamiids</taxon>
        <taxon>Lamiales</taxon>
        <taxon>Oleaceae</taxon>
        <taxon>Forsythieae</taxon>
        <taxon>Abeliophyllum</taxon>
    </lineage>
</organism>
<reference evidence="3" key="1">
    <citation type="submission" date="2024-07" db="EMBL/GenBank/DDBJ databases">
        <title>Two chromosome-level genome assemblies of Korean endemic species Abeliophyllum distichum and Forsythia ovata (Oleaceae).</title>
        <authorList>
            <person name="Jang H."/>
        </authorList>
    </citation>
    <scope>NUCLEOTIDE SEQUENCE [LARGE SCALE GENOMIC DNA]</scope>
</reference>
<sequence length="122" mass="13065">MPPEAPPLLVVASPCRRFRSICSDKNGGFLQSMSSTLFRNAKDGVILMMQMSSHVVVPAEMGSGVMEILHGLASVGIEKLSMRVNKLMPLENGKTLQQIAWGSGSGSGAGRGGGRWCFFSFF</sequence>
<keyword evidence="3" id="KW-1185">Reference proteome</keyword>
<proteinExistence type="predicted"/>
<dbReference type="EMBL" id="JBFOLK010000011">
    <property type="protein sequence ID" value="KAL2476207.1"/>
    <property type="molecule type" value="Genomic_DNA"/>
</dbReference>
<feature type="domain" description="PMI1/PMIR1-2 C-terminal" evidence="1">
    <location>
        <begin position="47"/>
        <end position="103"/>
    </location>
</feature>
<dbReference type="Pfam" id="PF21745">
    <property type="entry name" value="PMI1_PMIR1-2_C"/>
    <property type="match status" value="1"/>
</dbReference>
<comment type="caution">
    <text evidence="2">The sequence shown here is derived from an EMBL/GenBank/DDBJ whole genome shotgun (WGS) entry which is preliminary data.</text>
</comment>
<accession>A0ABD1QJ08</accession>
<dbReference type="Proteomes" id="UP001604336">
    <property type="component" value="Unassembled WGS sequence"/>
</dbReference>